<dbReference type="RefSeq" id="WP_377064015.1">
    <property type="nucleotide sequence ID" value="NZ_JBHSJJ010000004.1"/>
</dbReference>
<feature type="compositionally biased region" description="Low complexity" evidence="1">
    <location>
        <begin position="87"/>
        <end position="110"/>
    </location>
</feature>
<keyword evidence="2" id="KW-0812">Transmembrane</keyword>
<accession>A0ABV9T044</accession>
<keyword evidence="2" id="KW-0472">Membrane</keyword>
<feature type="compositionally biased region" description="Basic and acidic residues" evidence="1">
    <location>
        <begin position="154"/>
        <end position="176"/>
    </location>
</feature>
<evidence type="ECO:0000256" key="2">
    <source>
        <dbReference type="SAM" id="Phobius"/>
    </source>
</evidence>
<evidence type="ECO:0000256" key="1">
    <source>
        <dbReference type="SAM" id="MobiDB-lite"/>
    </source>
</evidence>
<protein>
    <submittedName>
        <fullName evidence="3">Energy transducer TonB</fullName>
    </submittedName>
</protein>
<comment type="caution">
    <text evidence="3">The sequence shown here is derived from an EMBL/GenBank/DDBJ whole genome shotgun (WGS) entry which is preliminary data.</text>
</comment>
<reference evidence="4" key="1">
    <citation type="journal article" date="2019" name="Int. J. Syst. Evol. Microbiol.">
        <title>The Global Catalogue of Microorganisms (GCM) 10K type strain sequencing project: providing services to taxonomists for standard genome sequencing and annotation.</title>
        <authorList>
            <consortium name="The Broad Institute Genomics Platform"/>
            <consortium name="The Broad Institute Genome Sequencing Center for Infectious Disease"/>
            <person name="Wu L."/>
            <person name="Ma J."/>
        </authorList>
    </citation>
    <scope>NUCLEOTIDE SEQUENCE [LARGE SCALE GENOMIC DNA]</scope>
    <source>
        <strain evidence="4">CGMCC 4.7466</strain>
    </source>
</reference>
<name>A0ABV9T044_9BACT</name>
<proteinExistence type="predicted"/>
<keyword evidence="4" id="KW-1185">Reference proteome</keyword>
<keyword evidence="2" id="KW-1133">Transmembrane helix</keyword>
<dbReference type="Proteomes" id="UP001595818">
    <property type="component" value="Unassembled WGS sequence"/>
</dbReference>
<sequence length="321" mass="34380">MQVWEGKEGEYNNNRKALIITFVVNVLLLVALYFIVVWRSPVPPMSQFGLELNLGFTDAGSGSNQTTMPPSEVQDRATETPAPGDPAPQQTETVVPPVSPSQPAASKPQPTEAPKSFEARSKVPSPLRGNEEASEAPKEAEKKAETAPPTTKPAEAEKEVEKPAEKPAEEKPKVDPRAIFGAGGTSGSGQQPSSGSNQGNTAQRGDEGKPQGTVDGRSILQSGKGNTGDGAGYNLELAGWDFASKPNINDNISNRNGKIVFRITVDDNGKIVQAIPLEYNVSNEVLTYYRSVVNQLSFKRQSGNPTAEYSTGRITFIIKVD</sequence>
<feature type="region of interest" description="Disordered" evidence="1">
    <location>
        <begin position="61"/>
        <end position="227"/>
    </location>
</feature>
<feature type="compositionally biased region" description="Basic and acidic residues" evidence="1">
    <location>
        <begin position="129"/>
        <end position="145"/>
    </location>
</feature>
<gene>
    <name evidence="3" type="ORF">ACFPFU_09940</name>
</gene>
<evidence type="ECO:0000313" key="3">
    <source>
        <dbReference type="EMBL" id="MFC4872009.1"/>
    </source>
</evidence>
<evidence type="ECO:0000313" key="4">
    <source>
        <dbReference type="Proteomes" id="UP001595818"/>
    </source>
</evidence>
<feature type="compositionally biased region" description="Low complexity" evidence="1">
    <location>
        <begin position="188"/>
        <end position="199"/>
    </location>
</feature>
<feature type="transmembrane region" description="Helical" evidence="2">
    <location>
        <begin position="17"/>
        <end position="38"/>
    </location>
</feature>
<organism evidence="3 4">
    <name type="scientific">Negadavirga shengliensis</name>
    <dbReference type="NCBI Taxonomy" id="1389218"/>
    <lineage>
        <taxon>Bacteria</taxon>
        <taxon>Pseudomonadati</taxon>
        <taxon>Bacteroidota</taxon>
        <taxon>Cytophagia</taxon>
        <taxon>Cytophagales</taxon>
        <taxon>Cyclobacteriaceae</taxon>
        <taxon>Negadavirga</taxon>
    </lineage>
</organism>
<dbReference type="EMBL" id="JBHSJJ010000004">
    <property type="protein sequence ID" value="MFC4872009.1"/>
    <property type="molecule type" value="Genomic_DNA"/>
</dbReference>